<proteinExistence type="predicted"/>
<dbReference type="AlphaFoldDB" id="A0A6C0C3N2"/>
<reference evidence="1" key="1">
    <citation type="journal article" date="2020" name="Nature">
        <title>Giant virus diversity and host interactions through global metagenomics.</title>
        <authorList>
            <person name="Schulz F."/>
            <person name="Roux S."/>
            <person name="Paez-Espino D."/>
            <person name="Jungbluth S."/>
            <person name="Walsh D.A."/>
            <person name="Denef V.J."/>
            <person name="McMahon K.D."/>
            <person name="Konstantinidis K.T."/>
            <person name="Eloe-Fadrosh E.A."/>
            <person name="Kyrpides N.C."/>
            <person name="Woyke T."/>
        </authorList>
    </citation>
    <scope>NUCLEOTIDE SEQUENCE</scope>
    <source>
        <strain evidence="1">GVMAG-M-3300020185-33</strain>
    </source>
</reference>
<organism evidence="1">
    <name type="scientific">viral metagenome</name>
    <dbReference type="NCBI Taxonomy" id="1070528"/>
    <lineage>
        <taxon>unclassified sequences</taxon>
        <taxon>metagenomes</taxon>
        <taxon>organismal metagenomes</taxon>
    </lineage>
</organism>
<accession>A0A6C0C3N2</accession>
<sequence length="238" mass="27068">MPTSKASLSLRLTQLTPRGIVPPCEIPGAKEYISLRNKEFNVGYNAKKARECFFETFKADELIKYQQCIPLTESTGPETENEQLIDNINRWIDSCEWQYIESGTYGGSWVNVQYPDRIFSGASCSLPVSNGITETVEFPVESQEEDPLGLACHFESSLAGTKCTVRPNQWINYDSTRRGRLQARSNAQAAIRFKRWEAFDAANQIRDAMNRQHAIYTLKAKFLSENITKEHADMGYDM</sequence>
<evidence type="ECO:0000313" key="1">
    <source>
        <dbReference type="EMBL" id="QHS99305.1"/>
    </source>
</evidence>
<dbReference type="EMBL" id="MN739338">
    <property type="protein sequence ID" value="QHS99305.1"/>
    <property type="molecule type" value="Genomic_DNA"/>
</dbReference>
<name>A0A6C0C3N2_9ZZZZ</name>
<protein>
    <submittedName>
        <fullName evidence="1">Uncharacterized protein</fullName>
    </submittedName>
</protein>